<evidence type="ECO:0000313" key="3">
    <source>
        <dbReference type="Proteomes" id="UP001159427"/>
    </source>
</evidence>
<comment type="caution">
    <text evidence="2">The sequence shown here is derived from an EMBL/GenBank/DDBJ whole genome shotgun (WGS) entry which is preliminary data.</text>
</comment>
<dbReference type="Pfam" id="PF17784">
    <property type="entry name" value="Sulfotransfer_4"/>
    <property type="match status" value="1"/>
</dbReference>
<protein>
    <submittedName>
        <fullName evidence="2">Uncharacterized protein</fullName>
    </submittedName>
</protein>
<gene>
    <name evidence="2" type="ORF">PEVE_00006821</name>
</gene>
<evidence type="ECO:0000256" key="1">
    <source>
        <dbReference type="SAM" id="Phobius"/>
    </source>
</evidence>
<dbReference type="Gene3D" id="3.40.50.300">
    <property type="entry name" value="P-loop containing nucleotide triphosphate hydrolases"/>
    <property type="match status" value="1"/>
</dbReference>
<dbReference type="PANTHER" id="PTHR36978:SF4">
    <property type="entry name" value="P-LOOP CONTAINING NUCLEOSIDE TRIPHOSPHATE HYDROLASE PROTEIN"/>
    <property type="match status" value="1"/>
</dbReference>
<feature type="transmembrane region" description="Helical" evidence="1">
    <location>
        <begin position="127"/>
        <end position="146"/>
    </location>
</feature>
<organism evidence="2 3">
    <name type="scientific">Porites evermanni</name>
    <dbReference type="NCBI Taxonomy" id="104178"/>
    <lineage>
        <taxon>Eukaryota</taxon>
        <taxon>Metazoa</taxon>
        <taxon>Cnidaria</taxon>
        <taxon>Anthozoa</taxon>
        <taxon>Hexacorallia</taxon>
        <taxon>Scleractinia</taxon>
        <taxon>Fungiina</taxon>
        <taxon>Poritidae</taxon>
        <taxon>Porites</taxon>
    </lineage>
</organism>
<evidence type="ECO:0000313" key="2">
    <source>
        <dbReference type="EMBL" id="CAH3169331.1"/>
    </source>
</evidence>
<feature type="non-terminal residue" evidence="2">
    <location>
        <position position="1"/>
    </location>
</feature>
<dbReference type="InterPro" id="IPR040632">
    <property type="entry name" value="Sulfotransfer_4"/>
</dbReference>
<proteinExistence type="predicted"/>
<dbReference type="Proteomes" id="UP001159427">
    <property type="component" value="Unassembled WGS sequence"/>
</dbReference>
<dbReference type="PANTHER" id="PTHR36978">
    <property type="entry name" value="P-LOOP CONTAINING NUCLEOTIDE TRIPHOSPHATE HYDROLASE"/>
    <property type="match status" value="1"/>
</dbReference>
<keyword evidence="3" id="KW-1185">Reference proteome</keyword>
<reference evidence="2 3" key="1">
    <citation type="submission" date="2022-05" db="EMBL/GenBank/DDBJ databases">
        <authorList>
            <consortium name="Genoscope - CEA"/>
            <person name="William W."/>
        </authorList>
    </citation>
    <scope>NUCLEOTIDE SEQUENCE [LARGE SCALE GENOMIC DNA]</scope>
</reference>
<keyword evidence="1" id="KW-1133">Transmembrane helix</keyword>
<dbReference type="InterPro" id="IPR027417">
    <property type="entry name" value="P-loop_NTPase"/>
</dbReference>
<accession>A0ABN8QSN6</accession>
<keyword evidence="1" id="KW-0472">Membrane</keyword>
<feature type="transmembrane region" description="Helical" evidence="1">
    <location>
        <begin position="12"/>
        <end position="30"/>
    </location>
</feature>
<sequence length="155" mass="17945">LKRWVQHNDLYLHLGFLQYIIFWYIAPYIVGGFDPILAREIDVAAYGSLCSESTVLFKKKYREHNERVQAIILKEKLLMYNVKQGWKPLCEFLGCEIPERKFPRENVGDARAKKGIKSKLQLGTMKLFVVFAALGFLASVFYLLYIKCGTVMNLS</sequence>
<keyword evidence="1" id="KW-0812">Transmembrane</keyword>
<name>A0ABN8QSN6_9CNID</name>
<dbReference type="EMBL" id="CALNXI010001449">
    <property type="protein sequence ID" value="CAH3169331.1"/>
    <property type="molecule type" value="Genomic_DNA"/>
</dbReference>